<gene>
    <name evidence="3" type="ORF">KR50_35060</name>
</gene>
<proteinExistence type="predicted"/>
<evidence type="ECO:0000259" key="1">
    <source>
        <dbReference type="Pfam" id="PF07929"/>
    </source>
</evidence>
<dbReference type="Proteomes" id="UP000031972">
    <property type="component" value="Unassembled WGS sequence"/>
</dbReference>
<dbReference type="EMBL" id="JXRR01000022">
    <property type="protein sequence ID" value="KIL43103.1"/>
    <property type="molecule type" value="Genomic_DNA"/>
</dbReference>
<dbReference type="InterPro" id="IPR024047">
    <property type="entry name" value="MM3350-like_sf"/>
</dbReference>
<reference evidence="3 4" key="1">
    <citation type="submission" date="2015-01" db="EMBL/GenBank/DDBJ databases">
        <title>Jeotgalibacillus campisalis genome sequencing.</title>
        <authorList>
            <person name="Goh K.M."/>
            <person name="Chan K.-G."/>
            <person name="Yaakop A.S."/>
            <person name="Ee R."/>
            <person name="Gan H.M."/>
            <person name="Chan C.S."/>
        </authorList>
    </citation>
    <scope>NUCLEOTIDE SEQUENCE [LARGE SCALE GENOMIC DNA]</scope>
    <source>
        <strain evidence="3 4">SF-57</strain>
    </source>
</reference>
<dbReference type="InterPro" id="IPR053864">
    <property type="entry name" value="DUF6933"/>
</dbReference>
<sequence>MFIQCTKKLLTELKIQPGQKAEEDPLFSWHANLLNVNRRKTLVLVNDRNRYAIVLHGLKAKDFKKLDELIPEAIAHAYREEGIKEEVIETYLAHSKEVTFSKTKDRTTVARLNKACEYVSHFLGDFTGDSIHQRALTKKVSRVLMGHGKRDYIVPNEELYRNLEELAGQTIFHSEAFILHVALDINTHPVWRRIAIPKGLTFPELHKTLQIAFNWQEAHLHEFLLFPSKPFDPDRAKEMENRKPILNLVSHEEAFGYDSGIPMKLDKGEKIADYLPAEIRYIYDFGDDWQHRITIEKMVDDYTYNHPVCLEGEGNTPPENIGGEGGYEMFLDVMADPAHPDHNHLKSWSESQGYKNFNLDLVNYSLKSL</sequence>
<evidence type="ECO:0000313" key="3">
    <source>
        <dbReference type="EMBL" id="KIL43103.1"/>
    </source>
</evidence>
<dbReference type="Pfam" id="PF22016">
    <property type="entry name" value="DUF6933"/>
    <property type="match status" value="1"/>
</dbReference>
<name>A0A0C2VGI6_9BACL</name>
<dbReference type="Pfam" id="PF07929">
    <property type="entry name" value="PRiA4_ORF3"/>
    <property type="match status" value="1"/>
</dbReference>
<feature type="domain" description="DUF6933" evidence="2">
    <location>
        <begin position="3"/>
        <end position="158"/>
    </location>
</feature>
<feature type="domain" description="Plasmid pRiA4b Orf3-like" evidence="1">
    <location>
        <begin position="176"/>
        <end position="361"/>
    </location>
</feature>
<dbReference type="AlphaFoldDB" id="A0A0C2VGI6"/>
<keyword evidence="4" id="KW-1185">Reference proteome</keyword>
<protein>
    <submittedName>
        <fullName evidence="3">Uncharacterized protein</fullName>
    </submittedName>
</protein>
<evidence type="ECO:0000313" key="4">
    <source>
        <dbReference type="Proteomes" id="UP000031972"/>
    </source>
</evidence>
<accession>A0A0C2VGI6</accession>
<dbReference type="InterPro" id="IPR012912">
    <property type="entry name" value="Plasmid_pRiA4b_Orf3-like"/>
</dbReference>
<evidence type="ECO:0000259" key="2">
    <source>
        <dbReference type="Pfam" id="PF22016"/>
    </source>
</evidence>
<dbReference type="RefSeq" id="WP_041061391.1">
    <property type="nucleotide sequence ID" value="NZ_JXRR01000022.1"/>
</dbReference>
<dbReference type="PANTHER" id="PTHR41878:SF1">
    <property type="entry name" value="TNPR PROTEIN"/>
    <property type="match status" value="1"/>
</dbReference>
<comment type="caution">
    <text evidence="3">The sequence shown here is derived from an EMBL/GenBank/DDBJ whole genome shotgun (WGS) entry which is preliminary data.</text>
</comment>
<organism evidence="3 4">
    <name type="scientific">Jeotgalibacillus campisalis</name>
    <dbReference type="NCBI Taxonomy" id="220754"/>
    <lineage>
        <taxon>Bacteria</taxon>
        <taxon>Bacillati</taxon>
        <taxon>Bacillota</taxon>
        <taxon>Bacilli</taxon>
        <taxon>Bacillales</taxon>
        <taxon>Caryophanaceae</taxon>
        <taxon>Jeotgalibacillus</taxon>
    </lineage>
</organism>
<dbReference type="PATRIC" id="fig|220754.4.peg.3519"/>
<dbReference type="OrthoDB" id="9801392at2"/>
<dbReference type="PANTHER" id="PTHR41878">
    <property type="entry name" value="LEXA REPRESSOR-RELATED"/>
    <property type="match status" value="1"/>
</dbReference>
<dbReference type="SUPFAM" id="SSF159941">
    <property type="entry name" value="MM3350-like"/>
    <property type="match status" value="1"/>
</dbReference>
<dbReference type="Gene3D" id="3.10.290.30">
    <property type="entry name" value="MM3350-like"/>
    <property type="match status" value="1"/>
</dbReference>